<evidence type="ECO:0000259" key="1">
    <source>
        <dbReference type="Pfam" id="PF01844"/>
    </source>
</evidence>
<proteinExistence type="predicted"/>
<sequence>MKAGEAASAYGAYIRSSAWRDSVARHAELRLAGFRCRICNRGRSEVRLEVHHRSYENFGRESVEDLTTLCSECHAMATEALRRRRYRDAELPPLVDTPRVLRGRDAPPCRLRG</sequence>
<dbReference type="OrthoDB" id="8248803at2"/>
<dbReference type="AlphaFoldDB" id="A0A4Q2RE05"/>
<keyword evidence="3" id="KW-1185">Reference proteome</keyword>
<dbReference type="RefSeq" id="WP_129219583.1">
    <property type="nucleotide sequence ID" value="NZ_QYBC01000010.1"/>
</dbReference>
<evidence type="ECO:0000313" key="2">
    <source>
        <dbReference type="EMBL" id="RYB04324.1"/>
    </source>
</evidence>
<name>A0A4Q2RE05_9HYPH</name>
<keyword evidence="2" id="KW-0255">Endonuclease</keyword>
<protein>
    <submittedName>
        <fullName evidence="2">HNH endonuclease</fullName>
    </submittedName>
</protein>
<dbReference type="GO" id="GO:0008270">
    <property type="term" value="F:zinc ion binding"/>
    <property type="evidence" value="ECO:0007669"/>
    <property type="project" value="InterPro"/>
</dbReference>
<accession>A0A4Q2RE05</accession>
<comment type="caution">
    <text evidence="2">The sequence shown here is derived from an EMBL/GenBank/DDBJ whole genome shotgun (WGS) entry which is preliminary data.</text>
</comment>
<dbReference type="GO" id="GO:0003676">
    <property type="term" value="F:nucleic acid binding"/>
    <property type="evidence" value="ECO:0007669"/>
    <property type="project" value="InterPro"/>
</dbReference>
<evidence type="ECO:0000313" key="3">
    <source>
        <dbReference type="Proteomes" id="UP000289411"/>
    </source>
</evidence>
<keyword evidence="2" id="KW-0540">Nuclease</keyword>
<reference evidence="2 3" key="1">
    <citation type="submission" date="2018-09" db="EMBL/GenBank/DDBJ databases">
        <authorList>
            <person name="Grouzdev D.S."/>
            <person name="Krutkina M.S."/>
        </authorList>
    </citation>
    <scope>NUCLEOTIDE SEQUENCE [LARGE SCALE GENOMIC DNA]</scope>
    <source>
        <strain evidence="2 3">RmlP001</strain>
    </source>
</reference>
<gene>
    <name evidence="2" type="ORF">D3272_12750</name>
</gene>
<dbReference type="InterPro" id="IPR003615">
    <property type="entry name" value="HNH_nuc"/>
</dbReference>
<dbReference type="Proteomes" id="UP000289411">
    <property type="component" value="Unassembled WGS sequence"/>
</dbReference>
<dbReference type="CDD" id="cd00085">
    <property type="entry name" value="HNHc"/>
    <property type="match status" value="1"/>
</dbReference>
<dbReference type="EMBL" id="QYBC01000010">
    <property type="protein sequence ID" value="RYB04324.1"/>
    <property type="molecule type" value="Genomic_DNA"/>
</dbReference>
<dbReference type="GO" id="GO:0004519">
    <property type="term" value="F:endonuclease activity"/>
    <property type="evidence" value="ECO:0007669"/>
    <property type="project" value="UniProtKB-KW"/>
</dbReference>
<dbReference type="InterPro" id="IPR002711">
    <property type="entry name" value="HNH"/>
</dbReference>
<reference evidence="2 3" key="2">
    <citation type="submission" date="2019-02" db="EMBL/GenBank/DDBJ databases">
        <title>'Lichenibacterium ramalinii' gen. nov. sp. nov., 'Lichenibacterium minor' gen. nov. sp. nov.</title>
        <authorList>
            <person name="Pankratov T."/>
        </authorList>
    </citation>
    <scope>NUCLEOTIDE SEQUENCE [LARGE SCALE GENOMIC DNA]</scope>
    <source>
        <strain evidence="2 3">RmlP001</strain>
    </source>
</reference>
<dbReference type="Gene3D" id="1.10.30.50">
    <property type="match status" value="1"/>
</dbReference>
<feature type="domain" description="HNH" evidence="1">
    <location>
        <begin position="36"/>
        <end position="77"/>
    </location>
</feature>
<keyword evidence="2" id="KW-0378">Hydrolase</keyword>
<organism evidence="2 3">
    <name type="scientific">Lichenibacterium ramalinae</name>
    <dbReference type="NCBI Taxonomy" id="2316527"/>
    <lineage>
        <taxon>Bacteria</taxon>
        <taxon>Pseudomonadati</taxon>
        <taxon>Pseudomonadota</taxon>
        <taxon>Alphaproteobacteria</taxon>
        <taxon>Hyphomicrobiales</taxon>
        <taxon>Lichenihabitantaceae</taxon>
        <taxon>Lichenibacterium</taxon>
    </lineage>
</organism>
<dbReference type="Pfam" id="PF01844">
    <property type="entry name" value="HNH"/>
    <property type="match status" value="1"/>
</dbReference>